<dbReference type="CDD" id="cd14474">
    <property type="entry name" value="SPX_YDR089W"/>
    <property type="match status" value="1"/>
</dbReference>
<feature type="compositionally biased region" description="Polar residues" evidence="6">
    <location>
        <begin position="212"/>
        <end position="228"/>
    </location>
</feature>
<evidence type="ECO:0000313" key="10">
    <source>
        <dbReference type="Proteomes" id="UP001642501"/>
    </source>
</evidence>
<proteinExistence type="predicted"/>
<dbReference type="Proteomes" id="UP001642501">
    <property type="component" value="Unassembled WGS sequence"/>
</dbReference>
<gene>
    <name evidence="9" type="ORF">SEPCBS57363_001032</name>
</gene>
<evidence type="ECO:0000256" key="2">
    <source>
        <dbReference type="ARBA" id="ARBA00022554"/>
    </source>
</evidence>
<evidence type="ECO:0000256" key="1">
    <source>
        <dbReference type="ARBA" id="ARBA00004128"/>
    </source>
</evidence>
<feature type="region of interest" description="Disordered" evidence="6">
    <location>
        <begin position="197"/>
        <end position="259"/>
    </location>
</feature>
<comment type="subcellular location">
    <subcellularLocation>
        <location evidence="1">Vacuole membrane</location>
        <topology evidence="1">Multi-pass membrane protein</topology>
    </subcellularLocation>
</comment>
<name>A0ABP0D827_9PEZI</name>
<feature type="transmembrane region" description="Helical" evidence="7">
    <location>
        <begin position="474"/>
        <end position="493"/>
    </location>
</feature>
<comment type="caution">
    <text evidence="9">The sequence shown here is derived from an EMBL/GenBank/DDBJ whole genome shotgun (WGS) entry which is preliminary data.</text>
</comment>
<keyword evidence="3 7" id="KW-0812">Transmembrane</keyword>
<organism evidence="9 10">
    <name type="scientific">Sporothrix epigloea</name>
    <dbReference type="NCBI Taxonomy" id="1892477"/>
    <lineage>
        <taxon>Eukaryota</taxon>
        <taxon>Fungi</taxon>
        <taxon>Dikarya</taxon>
        <taxon>Ascomycota</taxon>
        <taxon>Pezizomycotina</taxon>
        <taxon>Sordariomycetes</taxon>
        <taxon>Sordariomycetidae</taxon>
        <taxon>Ophiostomatales</taxon>
        <taxon>Ophiostomataceae</taxon>
        <taxon>Sporothrix</taxon>
    </lineage>
</organism>
<evidence type="ECO:0000256" key="4">
    <source>
        <dbReference type="ARBA" id="ARBA00022989"/>
    </source>
</evidence>
<keyword evidence="4 7" id="KW-1133">Transmembrane helix</keyword>
<keyword evidence="10" id="KW-1185">Reference proteome</keyword>
<protein>
    <recommendedName>
        <fullName evidence="8">SPX domain-containing protein</fullName>
    </recommendedName>
</protein>
<feature type="transmembrane region" description="Helical" evidence="7">
    <location>
        <begin position="437"/>
        <end position="459"/>
    </location>
</feature>
<dbReference type="InterPro" id="IPR051572">
    <property type="entry name" value="VTC_Complex_Subunit"/>
</dbReference>
<keyword evidence="2" id="KW-0926">Vacuole</keyword>
<feature type="compositionally biased region" description="Low complexity" evidence="6">
    <location>
        <begin position="229"/>
        <end position="244"/>
    </location>
</feature>
<dbReference type="PROSITE" id="PS51382">
    <property type="entry name" value="SPX"/>
    <property type="match status" value="1"/>
</dbReference>
<evidence type="ECO:0000256" key="6">
    <source>
        <dbReference type="SAM" id="MobiDB-lite"/>
    </source>
</evidence>
<feature type="transmembrane region" description="Helical" evidence="7">
    <location>
        <begin position="505"/>
        <end position="527"/>
    </location>
</feature>
<accession>A0ABP0D827</accession>
<dbReference type="EMBL" id="CAWUOM010000010">
    <property type="protein sequence ID" value="CAK7264364.1"/>
    <property type="molecule type" value="Genomic_DNA"/>
</dbReference>
<dbReference type="PANTHER" id="PTHR46140">
    <property type="entry name" value="VACUOLAR TRANSPORTER CHAPERONE 1-RELATED"/>
    <property type="match status" value="1"/>
</dbReference>
<dbReference type="Pfam" id="PF03105">
    <property type="entry name" value="SPX"/>
    <property type="match status" value="1"/>
</dbReference>
<keyword evidence="5 7" id="KW-0472">Membrane</keyword>
<evidence type="ECO:0000256" key="5">
    <source>
        <dbReference type="ARBA" id="ARBA00023136"/>
    </source>
</evidence>
<evidence type="ECO:0000256" key="3">
    <source>
        <dbReference type="ARBA" id="ARBA00022692"/>
    </source>
</evidence>
<feature type="domain" description="SPX" evidence="8">
    <location>
        <begin position="1"/>
        <end position="163"/>
    </location>
</feature>
<evidence type="ECO:0000259" key="8">
    <source>
        <dbReference type="PROSITE" id="PS51382"/>
    </source>
</evidence>
<dbReference type="PANTHER" id="PTHR46140:SF1">
    <property type="entry name" value="VACUOLAR TRANSPORTER CHAPERONE COMPLEX SUBUNIT 4-RELATED"/>
    <property type="match status" value="1"/>
</dbReference>
<sequence>MKFGRRLETESVPEWSLHNIDYNTLKEYIKVHTKRDQASAITIPGQKDTALQRFETDFYEELCRQHDRVGLFVATKIGEINWRLQNVSDQIHRLLLRGTTSAHGTTALKRQRRLEKYERTTLLLQDEIKDLNRFVNAQVVAFRKILKKYKKWTGSGSLTLLFRDNVLSDSKSFTRRDFTQLEGHCEDLLSTLRTSTFLSSSPQTPRDELYSSDLSTSQSRRTSNARPCSSSSTIRALSSSAGSSRPLREPREQRFPSEQAKRRLTLLASAPVQTHYWNEYDDGSDNGDAGASGGGGYAIYLHPDDEEDFPGMATLVSFFTVPLEKARKWMSSVSGKGSADHDPLLSQVGGFSHYGTTTSSGGDTNGLFDSLSRRVPGKGDVEQANEIHHGNDMDHDSTEEDDAFASDNDFPRGYKTHYAALPSINDQRISRYRETMLIRGTIGCYLAALVLLGVASILIETGKHKLRVEVDAGVIMGVVASLGFACAALGMSMARYGNVSMFSQVAVWVAFAIVCALNGAVLVLVMGNTVIAN</sequence>
<feature type="compositionally biased region" description="Basic and acidic residues" evidence="6">
    <location>
        <begin position="246"/>
        <end position="259"/>
    </location>
</feature>
<evidence type="ECO:0000256" key="7">
    <source>
        <dbReference type="SAM" id="Phobius"/>
    </source>
</evidence>
<reference evidence="9 10" key="1">
    <citation type="submission" date="2024-01" db="EMBL/GenBank/DDBJ databases">
        <authorList>
            <person name="Allen C."/>
            <person name="Tagirdzhanova G."/>
        </authorList>
    </citation>
    <scope>NUCLEOTIDE SEQUENCE [LARGE SCALE GENOMIC DNA]</scope>
    <source>
        <strain evidence="9 10">CBS 573.63</strain>
    </source>
</reference>
<evidence type="ECO:0000313" key="9">
    <source>
        <dbReference type="EMBL" id="CAK7264364.1"/>
    </source>
</evidence>
<dbReference type="InterPro" id="IPR004331">
    <property type="entry name" value="SPX_dom"/>
</dbReference>